<dbReference type="Pfam" id="PF03441">
    <property type="entry name" value="FAD_binding_7"/>
    <property type="match status" value="1"/>
</dbReference>
<name>A0A095VNT0_9GAMM</name>
<dbReference type="Gene3D" id="1.25.40.80">
    <property type="match status" value="1"/>
</dbReference>
<dbReference type="PROSITE" id="PS00394">
    <property type="entry name" value="DNA_PHOTOLYASES_1_1"/>
    <property type="match status" value="1"/>
</dbReference>
<evidence type="ECO:0000256" key="6">
    <source>
        <dbReference type="PIRSR" id="PIRSR602081-1"/>
    </source>
</evidence>
<dbReference type="STRING" id="1265313.HRUBRA_02314"/>
<dbReference type="InterPro" id="IPR006050">
    <property type="entry name" value="DNA_photolyase_N"/>
</dbReference>
<evidence type="ECO:0000313" key="9">
    <source>
        <dbReference type="EMBL" id="KGE03082.1"/>
    </source>
</evidence>
<dbReference type="SUPFAM" id="SSF52425">
    <property type="entry name" value="Cryptochrome/photolyase, N-terminal domain"/>
    <property type="match status" value="1"/>
</dbReference>
<dbReference type="InterPro" id="IPR005101">
    <property type="entry name" value="Cryptochr/Photolyase_FAD-bd"/>
</dbReference>
<dbReference type="GO" id="GO:0006139">
    <property type="term" value="P:nucleobase-containing compound metabolic process"/>
    <property type="evidence" value="ECO:0007669"/>
    <property type="project" value="UniProtKB-ARBA"/>
</dbReference>
<accession>A0A095VNT0</accession>
<dbReference type="GO" id="GO:0071949">
    <property type="term" value="F:FAD binding"/>
    <property type="evidence" value="ECO:0007669"/>
    <property type="project" value="TreeGrafter"/>
</dbReference>
<proteinExistence type="inferred from homology"/>
<dbReference type="Pfam" id="PF00875">
    <property type="entry name" value="DNA_photolyase"/>
    <property type="match status" value="1"/>
</dbReference>
<gene>
    <name evidence="9" type="ORF">HRUBRA_02314</name>
</gene>
<dbReference type="AlphaFoldDB" id="A0A095VNT0"/>
<organism evidence="9 10">
    <name type="scientific">Pseudohaliea rubra DSM 19751</name>
    <dbReference type="NCBI Taxonomy" id="1265313"/>
    <lineage>
        <taxon>Bacteria</taxon>
        <taxon>Pseudomonadati</taxon>
        <taxon>Pseudomonadota</taxon>
        <taxon>Gammaproteobacteria</taxon>
        <taxon>Cellvibrionales</taxon>
        <taxon>Halieaceae</taxon>
        <taxon>Pseudohaliea</taxon>
    </lineage>
</organism>
<evidence type="ECO:0000313" key="10">
    <source>
        <dbReference type="Proteomes" id="UP000029640"/>
    </source>
</evidence>
<dbReference type="EMBL" id="AUVB01000070">
    <property type="protein sequence ID" value="KGE03082.1"/>
    <property type="molecule type" value="Genomic_DNA"/>
</dbReference>
<feature type="binding site" evidence="6">
    <location>
        <position position="266"/>
    </location>
    <ligand>
        <name>FAD</name>
        <dbReference type="ChEBI" id="CHEBI:57692"/>
    </ligand>
</feature>
<evidence type="ECO:0000256" key="5">
    <source>
        <dbReference type="ARBA" id="ARBA00022991"/>
    </source>
</evidence>
<evidence type="ECO:0000256" key="4">
    <source>
        <dbReference type="ARBA" id="ARBA00022827"/>
    </source>
</evidence>
<feature type="binding site" evidence="6">
    <location>
        <position position="215"/>
    </location>
    <ligand>
        <name>FAD</name>
        <dbReference type="ChEBI" id="CHEBI:57692"/>
    </ligand>
</feature>
<keyword evidence="5 7" id="KW-0157">Chromophore</keyword>
<dbReference type="Proteomes" id="UP000029640">
    <property type="component" value="Unassembled WGS sequence"/>
</dbReference>
<dbReference type="InterPro" id="IPR036134">
    <property type="entry name" value="Crypto/Photolyase_FAD-like_sf"/>
</dbReference>
<comment type="cofactor">
    <cofactor evidence="6">
        <name>FAD</name>
        <dbReference type="ChEBI" id="CHEBI:57692"/>
    </cofactor>
    <text evidence="6">Binds 1 FAD per subunit.</text>
</comment>
<dbReference type="HOGENOM" id="CLU_010348_7_1_6"/>
<comment type="caution">
    <text evidence="9">The sequence shown here is derived from an EMBL/GenBank/DDBJ whole genome shotgun (WGS) entry which is preliminary data.</text>
</comment>
<dbReference type="GO" id="GO:0003677">
    <property type="term" value="F:DNA binding"/>
    <property type="evidence" value="ECO:0007669"/>
    <property type="project" value="TreeGrafter"/>
</dbReference>
<keyword evidence="3 6" id="KW-0285">Flavoprotein</keyword>
<feature type="domain" description="Photolyase/cryptochrome alpha/beta" evidence="8">
    <location>
        <begin position="2"/>
        <end position="132"/>
    </location>
</feature>
<keyword evidence="10" id="KW-1185">Reference proteome</keyword>
<dbReference type="OrthoDB" id="9772484at2"/>
<dbReference type="eggNOG" id="COG0415">
    <property type="taxonomic scope" value="Bacteria"/>
</dbReference>
<dbReference type="PATRIC" id="fig|1265313.6.peg.2285"/>
<comment type="cofactor">
    <cofactor evidence="1">
        <name>(6R)-5,10-methylene-5,6,7,8-tetrahydrofolate</name>
        <dbReference type="ChEBI" id="CHEBI:15636"/>
    </cofactor>
</comment>
<dbReference type="InterPro" id="IPR014729">
    <property type="entry name" value="Rossmann-like_a/b/a_fold"/>
</dbReference>
<dbReference type="GO" id="GO:0009416">
    <property type="term" value="P:response to light stimulus"/>
    <property type="evidence" value="ECO:0007669"/>
    <property type="project" value="TreeGrafter"/>
</dbReference>
<dbReference type="SUPFAM" id="SSF48173">
    <property type="entry name" value="Cryptochrome/photolyase FAD-binding domain"/>
    <property type="match status" value="1"/>
</dbReference>
<evidence type="ECO:0000256" key="1">
    <source>
        <dbReference type="ARBA" id="ARBA00001932"/>
    </source>
</evidence>
<dbReference type="PANTHER" id="PTHR11455:SF9">
    <property type="entry name" value="CRYPTOCHROME CIRCADIAN CLOCK 5 ISOFORM X1"/>
    <property type="match status" value="1"/>
</dbReference>
<comment type="similarity">
    <text evidence="2">Belongs to the DNA photolyase class-1 family.</text>
</comment>
<evidence type="ECO:0000256" key="3">
    <source>
        <dbReference type="ARBA" id="ARBA00022630"/>
    </source>
</evidence>
<dbReference type="GO" id="GO:0003904">
    <property type="term" value="F:deoxyribodipyrimidine photo-lyase activity"/>
    <property type="evidence" value="ECO:0007669"/>
    <property type="project" value="TreeGrafter"/>
</dbReference>
<dbReference type="InterPro" id="IPR002081">
    <property type="entry name" value="Cryptochrome/DNA_photolyase_1"/>
</dbReference>
<dbReference type="PANTHER" id="PTHR11455">
    <property type="entry name" value="CRYPTOCHROME"/>
    <property type="match status" value="1"/>
</dbReference>
<evidence type="ECO:0000259" key="8">
    <source>
        <dbReference type="PROSITE" id="PS51645"/>
    </source>
</evidence>
<dbReference type="Gene3D" id="1.10.579.10">
    <property type="entry name" value="DNA Cyclobutane Dipyrimidine Photolyase, subunit A, domain 3"/>
    <property type="match status" value="1"/>
</dbReference>
<dbReference type="PRINTS" id="PR00147">
    <property type="entry name" value="DNAPHOTLYASE"/>
</dbReference>
<sequence>MSIDVVWFKRDLRLADHGPLTAALKRGRPLVLLYILEPALLADPHYRDRHWRFVWQSLEDLRAQLARRGARLAIVHGEATAVLAQLQTATPIDTLWSHEETGLAVTFERDRAVARFCAGHGIRWAEFPCNGVSRGLADRHGWNRRWGQTMRAPQAMPHWGGYRPPPGACEQVLAALAPASPPASWSRTETLFQRGGESAARRTLDSFLAQRAGRYQLDISRPGASRRSCSRLSPYLAWGNLSVRQVFQALEARRREPGWGRALAAFESRLHWHCHFIQKFEMECRMEREDLNRGYLAHPRGRDETLIRAWREGRTGLPLIDASMRCLAATGYINFRSRAMLVSFLCHHLWQDWRTGATHLASLFLDFEPGIHYAQLQMQAGVTGINTIRIYNPVKQSKEQDPEGEFIHRWVPELAEVPAPLVHTPWELTPLEQALYASADYPAPVVDPVAAQRRARETLWALKNDPDVRAERERILDRHVERRFRDAAAPG</sequence>
<reference evidence="9 10" key="1">
    <citation type="journal article" date="2014" name="Genome Announc.">
        <title>Genome Sequence of Gammaproteobacterial Pseudohaliea rubra Type Strain DSM 19751, Isolated from Coastal Seawater of the Mediterranean Sea.</title>
        <authorList>
            <person name="Spring S."/>
            <person name="Fiebig A."/>
            <person name="Riedel T."/>
            <person name="Goker M."/>
            <person name="Klenk H.P."/>
        </authorList>
    </citation>
    <scope>NUCLEOTIDE SEQUENCE [LARGE SCALE GENOMIC DNA]</scope>
    <source>
        <strain evidence="9 10">DSM 19751</strain>
    </source>
</reference>
<dbReference type="GO" id="GO:0006950">
    <property type="term" value="P:response to stress"/>
    <property type="evidence" value="ECO:0007669"/>
    <property type="project" value="UniProtKB-ARBA"/>
</dbReference>
<protein>
    <submittedName>
        <fullName evidence="9">Cryptochrome</fullName>
    </submittedName>
</protein>
<dbReference type="Gene3D" id="3.40.50.620">
    <property type="entry name" value="HUPs"/>
    <property type="match status" value="1"/>
</dbReference>
<dbReference type="InterPro" id="IPR036155">
    <property type="entry name" value="Crypto/Photolyase_N_sf"/>
</dbReference>
<dbReference type="InterPro" id="IPR018394">
    <property type="entry name" value="DNA_photolyase_1_CS_C"/>
</dbReference>
<comment type="similarity">
    <text evidence="7">Belongs to the DNA photolyase family.</text>
</comment>
<dbReference type="PROSITE" id="PS51645">
    <property type="entry name" value="PHR_CRY_ALPHA_BETA"/>
    <property type="match status" value="1"/>
</dbReference>
<evidence type="ECO:0000256" key="7">
    <source>
        <dbReference type="RuleBase" id="RU004182"/>
    </source>
</evidence>
<keyword evidence="4 6" id="KW-0274">FAD</keyword>
<evidence type="ECO:0000256" key="2">
    <source>
        <dbReference type="ARBA" id="ARBA00005862"/>
    </source>
</evidence>
<dbReference type="RefSeq" id="WP_035514666.1">
    <property type="nucleotide sequence ID" value="NZ_KN234750.1"/>
</dbReference>